<keyword evidence="2" id="KW-1185">Reference proteome</keyword>
<organism evidence="1 2">
    <name type="scientific">Pleurodeles waltl</name>
    <name type="common">Iberian ribbed newt</name>
    <dbReference type="NCBI Taxonomy" id="8319"/>
    <lineage>
        <taxon>Eukaryota</taxon>
        <taxon>Metazoa</taxon>
        <taxon>Chordata</taxon>
        <taxon>Craniata</taxon>
        <taxon>Vertebrata</taxon>
        <taxon>Euteleostomi</taxon>
        <taxon>Amphibia</taxon>
        <taxon>Batrachia</taxon>
        <taxon>Caudata</taxon>
        <taxon>Salamandroidea</taxon>
        <taxon>Salamandridae</taxon>
        <taxon>Pleurodelinae</taxon>
        <taxon>Pleurodeles</taxon>
    </lineage>
</organism>
<accession>A0AAV7SQH9</accession>
<protein>
    <submittedName>
        <fullName evidence="1">Uncharacterized protein</fullName>
    </submittedName>
</protein>
<dbReference type="AlphaFoldDB" id="A0AAV7SQH9"/>
<reference evidence="1" key="1">
    <citation type="journal article" date="2022" name="bioRxiv">
        <title>Sequencing and chromosome-scale assembly of the giantPleurodeles waltlgenome.</title>
        <authorList>
            <person name="Brown T."/>
            <person name="Elewa A."/>
            <person name="Iarovenko S."/>
            <person name="Subramanian E."/>
            <person name="Araus A.J."/>
            <person name="Petzold A."/>
            <person name="Susuki M."/>
            <person name="Suzuki K.-i.T."/>
            <person name="Hayashi T."/>
            <person name="Toyoda A."/>
            <person name="Oliveira C."/>
            <person name="Osipova E."/>
            <person name="Leigh N.D."/>
            <person name="Simon A."/>
            <person name="Yun M.H."/>
        </authorList>
    </citation>
    <scope>NUCLEOTIDE SEQUENCE</scope>
    <source>
        <strain evidence="1">20211129_DDA</strain>
        <tissue evidence="1">Liver</tissue>
    </source>
</reference>
<proteinExistence type="predicted"/>
<dbReference type="EMBL" id="JANPWB010000008">
    <property type="protein sequence ID" value="KAJ1166328.1"/>
    <property type="molecule type" value="Genomic_DNA"/>
</dbReference>
<sequence>MTGPFRCYKNSLRADRREMEAEGFVPKLCGSPRSVHHPRPTTAVIHLWRAESRRLGWERRQPVEIPLWKPDALAELQTLEGKRQWDLIEFTKLGDWGVPDLRSFEEL</sequence>
<dbReference type="Proteomes" id="UP001066276">
    <property type="component" value="Chromosome 4_2"/>
</dbReference>
<comment type="caution">
    <text evidence="1">The sequence shown here is derived from an EMBL/GenBank/DDBJ whole genome shotgun (WGS) entry which is preliminary data.</text>
</comment>
<evidence type="ECO:0000313" key="1">
    <source>
        <dbReference type="EMBL" id="KAJ1166328.1"/>
    </source>
</evidence>
<gene>
    <name evidence="1" type="ORF">NDU88_006733</name>
</gene>
<name>A0AAV7SQH9_PLEWA</name>
<evidence type="ECO:0000313" key="2">
    <source>
        <dbReference type="Proteomes" id="UP001066276"/>
    </source>
</evidence>